<gene>
    <name evidence="4" type="ORF">E8L99_17185</name>
</gene>
<dbReference type="Proteomes" id="UP000298588">
    <property type="component" value="Chromosome"/>
</dbReference>
<feature type="transmembrane region" description="Helical" evidence="2">
    <location>
        <begin position="164"/>
        <end position="185"/>
    </location>
</feature>
<dbReference type="Gene3D" id="2.40.30.170">
    <property type="match status" value="1"/>
</dbReference>
<dbReference type="AlphaFoldDB" id="A0A4D7QP67"/>
<dbReference type="KEGG" id="paqt:E8L99_17185"/>
<protein>
    <submittedName>
        <fullName evidence="4">HlyD family efflux transporter periplasmic adaptor subunit</fullName>
    </submittedName>
</protein>
<keyword evidence="2" id="KW-0812">Transmembrane</keyword>
<dbReference type="GO" id="GO:0060003">
    <property type="term" value="P:copper ion export"/>
    <property type="evidence" value="ECO:0007669"/>
    <property type="project" value="TreeGrafter"/>
</dbReference>
<dbReference type="InterPro" id="IPR058627">
    <property type="entry name" value="MdtA-like_C"/>
</dbReference>
<dbReference type="GO" id="GO:0046914">
    <property type="term" value="F:transition metal ion binding"/>
    <property type="evidence" value="ECO:0007669"/>
    <property type="project" value="TreeGrafter"/>
</dbReference>
<dbReference type="OrthoDB" id="7297681at2"/>
<dbReference type="GO" id="GO:0015679">
    <property type="term" value="P:plasma membrane copper ion transport"/>
    <property type="evidence" value="ECO:0007669"/>
    <property type="project" value="TreeGrafter"/>
</dbReference>
<keyword evidence="2" id="KW-0472">Membrane</keyword>
<evidence type="ECO:0000256" key="1">
    <source>
        <dbReference type="ARBA" id="ARBA00022448"/>
    </source>
</evidence>
<feature type="domain" description="Multidrug resistance protein MdtA-like C-terminal permuted SH3" evidence="3">
    <location>
        <begin position="493"/>
        <end position="551"/>
    </location>
</feature>
<dbReference type="SUPFAM" id="SSF111369">
    <property type="entry name" value="HlyD-like secretion proteins"/>
    <property type="match status" value="1"/>
</dbReference>
<keyword evidence="1" id="KW-0813">Transport</keyword>
<dbReference type="Pfam" id="PF25967">
    <property type="entry name" value="RND-MFP_C"/>
    <property type="match status" value="1"/>
</dbReference>
<dbReference type="EMBL" id="CP039865">
    <property type="protein sequence ID" value="QCK87366.1"/>
    <property type="molecule type" value="Genomic_DNA"/>
</dbReference>
<dbReference type="PANTHER" id="PTHR30097:SF15">
    <property type="entry name" value="CATION EFFLUX SYSTEM PROTEIN CUSB"/>
    <property type="match status" value="1"/>
</dbReference>
<evidence type="ECO:0000259" key="3">
    <source>
        <dbReference type="Pfam" id="PF25967"/>
    </source>
</evidence>
<dbReference type="Gene3D" id="2.40.420.20">
    <property type="match status" value="1"/>
</dbReference>
<dbReference type="InterPro" id="IPR051909">
    <property type="entry name" value="MFP_Cation_Efflux"/>
</dbReference>
<sequence length="558" mass="58562">MEFRTLIAAGCLLAASVVVGRAHDGHDHAPPPVVADSVAAPRGEAASDAFELVASLRNGELIVFIDDFATNAPVTSATVEVDTPAGTLALSPRADGGFGAPVAWATTPSRKDLIITVTAGDVIDILTTALDVPAEAVAAPPVSQSGWRNLQAVAHAVRDRLEPLSAAILPAGLGLIAGILLTLLFRRRGTRIAGLALMLLAGTGSPPAKAHDGHDHGPATPVVSVTGDLARRLPDGTIFVPKPTQRILAIRTAMSAEAQHRRVVELPARVIPDPNASGYVQASAGGRIEPPEGGFPRLGTRVSRGDVLAFVSPPLQAIDRSDMRQRQSELDQAIAVAERRILRFETLARSGAGTQVQLDEARLELQGLRDRRAALDQARREPEPLVAPVAGVIADSSAVTGQMIQPSAVVFQIVDPDRLWLEASSFEALPGIGNATARTANGTSLGLAYQGAGLASRNQAVSVHFAVTAGSTVIRLGQFVTVLASLHDEISGIAIPRASLVRATNGQTIIYVHRSAERFEPRQVRFVPLDGDRVLVQAGLEAGQRVVTQGAELIDQVR</sequence>
<name>A0A4D7QP67_9HYPH</name>
<evidence type="ECO:0000313" key="5">
    <source>
        <dbReference type="Proteomes" id="UP000298588"/>
    </source>
</evidence>
<evidence type="ECO:0000313" key="4">
    <source>
        <dbReference type="EMBL" id="QCK87366.1"/>
    </source>
</evidence>
<dbReference type="Gene3D" id="2.40.50.100">
    <property type="match status" value="1"/>
</dbReference>
<proteinExistence type="predicted"/>
<accession>A0A4D7QP67</accession>
<keyword evidence="5" id="KW-1185">Reference proteome</keyword>
<dbReference type="RefSeq" id="WP_137100695.1">
    <property type="nucleotide sequence ID" value="NZ_CP039865.1"/>
</dbReference>
<dbReference type="GO" id="GO:0030288">
    <property type="term" value="C:outer membrane-bounded periplasmic space"/>
    <property type="evidence" value="ECO:0007669"/>
    <property type="project" value="TreeGrafter"/>
</dbReference>
<evidence type="ECO:0000256" key="2">
    <source>
        <dbReference type="SAM" id="Phobius"/>
    </source>
</evidence>
<reference evidence="4 5" key="1">
    <citation type="submission" date="2019-04" db="EMBL/GenBank/DDBJ databases">
        <title>Phreatobacter aquaticus sp. nov.</title>
        <authorList>
            <person name="Choi A."/>
            <person name="Baek K."/>
        </authorList>
    </citation>
    <scope>NUCLEOTIDE SEQUENCE [LARGE SCALE GENOMIC DNA]</scope>
    <source>
        <strain evidence="4 5">NMCR1094</strain>
    </source>
</reference>
<organism evidence="4 5">
    <name type="scientific">Phreatobacter aquaticus</name>
    <dbReference type="NCBI Taxonomy" id="2570229"/>
    <lineage>
        <taxon>Bacteria</taxon>
        <taxon>Pseudomonadati</taxon>
        <taxon>Pseudomonadota</taxon>
        <taxon>Alphaproteobacteria</taxon>
        <taxon>Hyphomicrobiales</taxon>
        <taxon>Phreatobacteraceae</taxon>
        <taxon>Phreatobacter</taxon>
    </lineage>
</organism>
<dbReference type="PANTHER" id="PTHR30097">
    <property type="entry name" value="CATION EFFLUX SYSTEM PROTEIN CUSB"/>
    <property type="match status" value="1"/>
</dbReference>
<keyword evidence="2" id="KW-1133">Transmembrane helix</keyword>
<dbReference type="Gene3D" id="1.10.287.470">
    <property type="entry name" value="Helix hairpin bin"/>
    <property type="match status" value="1"/>
</dbReference>